<protein>
    <submittedName>
        <fullName evidence="1">Uncharacterized protein</fullName>
    </submittedName>
</protein>
<dbReference type="AlphaFoldDB" id="A0A251ZSI3"/>
<keyword evidence="2" id="KW-1185">Reference proteome</keyword>
<proteinExistence type="predicted"/>
<dbReference type="Proteomes" id="UP000194946">
    <property type="component" value="Unassembled WGS sequence"/>
</dbReference>
<dbReference type="EMBL" id="JOPB01000032">
    <property type="protein sequence ID" value="OUI77625.1"/>
    <property type="molecule type" value="Genomic_DNA"/>
</dbReference>
<evidence type="ECO:0000313" key="2">
    <source>
        <dbReference type="Proteomes" id="UP000194946"/>
    </source>
</evidence>
<sequence length="64" mass="7649">MILCLVSFIASYYFYIQIQIYRQEVRSLQAFKKFYQQTSKGLTLTHCELPDKTDRVCIESDPNY</sequence>
<comment type="caution">
    <text evidence="1">The sequence shown here is derived from an EMBL/GenBank/DDBJ whole genome shotgun (WGS) entry which is preliminary data.</text>
</comment>
<name>A0A251ZSI3_9PROT</name>
<accession>A0A251ZSI3</accession>
<organism evidence="1 2">
    <name type="scientific">Commensalibacter intestini</name>
    <dbReference type="NCBI Taxonomy" id="479936"/>
    <lineage>
        <taxon>Bacteria</taxon>
        <taxon>Pseudomonadati</taxon>
        <taxon>Pseudomonadota</taxon>
        <taxon>Alphaproteobacteria</taxon>
        <taxon>Acetobacterales</taxon>
        <taxon>Acetobacteraceae</taxon>
    </lineage>
</organism>
<dbReference type="RefSeq" id="WP_086632776.1">
    <property type="nucleotide sequence ID" value="NZ_JOPB01000032.1"/>
</dbReference>
<reference evidence="2" key="1">
    <citation type="submission" date="2014-06" db="EMBL/GenBank/DDBJ databases">
        <authorList>
            <person name="Winans N.J."/>
            <person name="Newell P.D."/>
            <person name="Douglas A.E."/>
        </authorList>
    </citation>
    <scope>NUCLEOTIDE SEQUENCE [LARGE SCALE GENOMIC DNA]</scope>
    <source>
        <strain evidence="2">DmL_052</strain>
    </source>
</reference>
<evidence type="ECO:0000313" key="1">
    <source>
        <dbReference type="EMBL" id="OUI77625.1"/>
    </source>
</evidence>
<gene>
    <name evidence="1" type="ORF">HK18_05195</name>
</gene>